<dbReference type="OrthoDB" id="286090at2"/>
<name>A0A562LDY3_9GAMM</name>
<protein>
    <submittedName>
        <fullName evidence="1">Uncharacterized protein</fullName>
    </submittedName>
</protein>
<accession>A0A562LDY3</accession>
<dbReference type="EMBL" id="VLKN01000001">
    <property type="protein sequence ID" value="TWI05861.1"/>
    <property type="molecule type" value="Genomic_DNA"/>
</dbReference>
<gene>
    <name evidence="1" type="ORF">IP90_00123</name>
</gene>
<keyword evidence="2" id="KW-1185">Reference proteome</keyword>
<dbReference type="RefSeq" id="WP_144897617.1">
    <property type="nucleotide sequence ID" value="NZ_VLKN01000001.1"/>
</dbReference>
<reference evidence="1 2" key="1">
    <citation type="journal article" date="2015" name="Stand. Genomic Sci.">
        <title>Genomic Encyclopedia of Bacterial and Archaeal Type Strains, Phase III: the genomes of soil and plant-associated and newly described type strains.</title>
        <authorList>
            <person name="Whitman W.B."/>
            <person name="Woyke T."/>
            <person name="Klenk H.P."/>
            <person name="Zhou Y."/>
            <person name="Lilburn T.G."/>
            <person name="Beck B.J."/>
            <person name="De Vos P."/>
            <person name="Vandamme P."/>
            <person name="Eisen J.A."/>
            <person name="Garrity G."/>
            <person name="Hugenholtz P."/>
            <person name="Kyrpides N.C."/>
        </authorList>
    </citation>
    <scope>NUCLEOTIDE SEQUENCE [LARGE SCALE GENOMIC DNA]</scope>
    <source>
        <strain evidence="1 2">CGMCC 1.10821</strain>
    </source>
</reference>
<comment type="caution">
    <text evidence="1">The sequence shown here is derived from an EMBL/GenBank/DDBJ whole genome shotgun (WGS) entry which is preliminary data.</text>
</comment>
<sequence>MFQYRVTKYNPADRDAHGAYTRDEWNSVNDVGRAFDGVPLTETEYLRVESAYITVALEFLRESKVTSLAVSGLENHDEAALPFDEGTRLSVGQVGAMLGGLLQERFWCKLEGASSFIHVGYDYYMYVGVPVACPKAAELAVSIGLFVEPFQSPYSAVAAA</sequence>
<dbReference type="Proteomes" id="UP000315167">
    <property type="component" value="Unassembled WGS sequence"/>
</dbReference>
<evidence type="ECO:0000313" key="1">
    <source>
        <dbReference type="EMBL" id="TWI05861.1"/>
    </source>
</evidence>
<evidence type="ECO:0000313" key="2">
    <source>
        <dbReference type="Proteomes" id="UP000315167"/>
    </source>
</evidence>
<proteinExistence type="predicted"/>
<dbReference type="AlphaFoldDB" id="A0A562LDY3"/>
<organism evidence="1 2">
    <name type="scientific">Luteimonas cucumeris</name>
    <dbReference type="NCBI Taxonomy" id="985012"/>
    <lineage>
        <taxon>Bacteria</taxon>
        <taxon>Pseudomonadati</taxon>
        <taxon>Pseudomonadota</taxon>
        <taxon>Gammaproteobacteria</taxon>
        <taxon>Lysobacterales</taxon>
        <taxon>Lysobacteraceae</taxon>
        <taxon>Luteimonas</taxon>
    </lineage>
</organism>